<proteinExistence type="predicted"/>
<evidence type="ECO:0000256" key="1">
    <source>
        <dbReference type="SAM" id="MobiDB-lite"/>
    </source>
</evidence>
<reference evidence="2 3" key="1">
    <citation type="submission" date="2015-03" db="EMBL/GenBank/DDBJ databases">
        <authorList>
            <consortium name="Pathogen Informatics"/>
        </authorList>
    </citation>
    <scope>NUCLEOTIDE SEQUENCE [LARGE SCALE GENOMIC DNA]</scope>
    <source>
        <strain evidence="2 3">P00601463</strain>
    </source>
</reference>
<feature type="region of interest" description="Disordered" evidence="1">
    <location>
        <begin position="269"/>
        <end position="290"/>
    </location>
</feature>
<dbReference type="Proteomes" id="UP000048600">
    <property type="component" value="Unassembled WGS sequence"/>
</dbReference>
<accession>A0A655JQG7</accession>
<dbReference type="EMBL" id="CHKL01000889">
    <property type="protein sequence ID" value="COX42072.1"/>
    <property type="molecule type" value="Genomic_DNA"/>
</dbReference>
<sequence>MQRPRVGLGHERAVLRVQDVTLRELLVHPVRHHPGGGVITEQIVDGGRHLECALVAVPAHRGHPPRIDHAGAKHPRGLLRQRAGADRVGSGVVADIGGRCLARERPHGGHHAAVILEVVVGVGDVVFTGVGILGGHRNTPVLAVHVVDRLAAIQVAPVGESAPGGVHLGEVGVVAPAAAVDQLQQPGAVGSRFGSENPCGGSPLISVVGQIRLGVRAHVVVLGGLVEVGDQPHRVIEHGHHMREGITEKAGDPYRHVDARAAQLGRLHGRQVDDPPRGVVPYRPNPQQRKHFGDVVAGRAHRRGAPHRQPHRPRPPPMLIAVARQQRIGQCHTGFPRQPGRHRLGIHGVEVAPGG</sequence>
<gene>
    <name evidence="2" type="ORF">ERS007741_04363</name>
</gene>
<organism evidence="2 3">
    <name type="scientific">Mycobacterium tuberculosis</name>
    <dbReference type="NCBI Taxonomy" id="1773"/>
    <lineage>
        <taxon>Bacteria</taxon>
        <taxon>Bacillati</taxon>
        <taxon>Actinomycetota</taxon>
        <taxon>Actinomycetes</taxon>
        <taxon>Mycobacteriales</taxon>
        <taxon>Mycobacteriaceae</taxon>
        <taxon>Mycobacterium</taxon>
        <taxon>Mycobacterium tuberculosis complex</taxon>
    </lineage>
</organism>
<dbReference type="AlphaFoldDB" id="A0A655JQG7"/>
<protein>
    <submittedName>
        <fullName evidence="2">Uncharacterized protein</fullName>
    </submittedName>
</protein>
<evidence type="ECO:0000313" key="3">
    <source>
        <dbReference type="Proteomes" id="UP000048600"/>
    </source>
</evidence>
<evidence type="ECO:0000313" key="2">
    <source>
        <dbReference type="EMBL" id="COX42072.1"/>
    </source>
</evidence>
<name>A0A655JQG7_MYCTX</name>